<name>A0A2R2MJE8_LINAN</name>
<dbReference type="Proteomes" id="UP000085678">
    <property type="component" value="Unplaced"/>
</dbReference>
<protein>
    <submittedName>
        <fullName evidence="3">Uncharacterized protein LOC112041409</fullName>
    </submittedName>
</protein>
<evidence type="ECO:0000313" key="2">
    <source>
        <dbReference type="Proteomes" id="UP000085678"/>
    </source>
</evidence>
<reference evidence="3" key="1">
    <citation type="submission" date="2025-08" db="UniProtKB">
        <authorList>
            <consortium name="RefSeq"/>
        </authorList>
    </citation>
    <scope>IDENTIFICATION</scope>
    <source>
        <tissue evidence="3">Gonads</tissue>
    </source>
</reference>
<dbReference type="GeneID" id="112041409"/>
<evidence type="ECO:0000313" key="3">
    <source>
        <dbReference type="RefSeq" id="XP_023930330.1"/>
    </source>
</evidence>
<feature type="region of interest" description="Disordered" evidence="1">
    <location>
        <begin position="18"/>
        <end position="37"/>
    </location>
</feature>
<dbReference type="AlphaFoldDB" id="A0A2R2MJE8"/>
<sequence length="109" mass="13066">MNSAIPVTLTMAVMERRRVKTKKRKKQMKAQGKPHRRLKAIKTKKEMKKKKKKKKTTKMMAKRMRRMSLRIRAKNRILRSRKGLIMTQRERRGILKNLTKSPKAKAKRQ</sequence>
<feature type="region of interest" description="Disordered" evidence="1">
    <location>
        <begin position="89"/>
        <end position="109"/>
    </location>
</feature>
<accession>A0A2R2MJE8</accession>
<proteinExistence type="predicted"/>
<dbReference type="InParanoid" id="A0A2R2MJE8"/>
<keyword evidence="2" id="KW-1185">Reference proteome</keyword>
<dbReference type="KEGG" id="lak:112041409"/>
<dbReference type="RefSeq" id="XP_023930330.1">
    <property type="nucleotide sequence ID" value="XM_024074562.1"/>
</dbReference>
<gene>
    <name evidence="3" type="primary">LOC112041409</name>
</gene>
<evidence type="ECO:0000256" key="1">
    <source>
        <dbReference type="SAM" id="MobiDB-lite"/>
    </source>
</evidence>
<organism evidence="2 3">
    <name type="scientific">Lingula anatina</name>
    <name type="common">Brachiopod</name>
    <name type="synonym">Lingula unguis</name>
    <dbReference type="NCBI Taxonomy" id="7574"/>
    <lineage>
        <taxon>Eukaryota</taxon>
        <taxon>Metazoa</taxon>
        <taxon>Spiralia</taxon>
        <taxon>Lophotrochozoa</taxon>
        <taxon>Brachiopoda</taxon>
        <taxon>Linguliformea</taxon>
        <taxon>Lingulata</taxon>
        <taxon>Lingulida</taxon>
        <taxon>Linguloidea</taxon>
        <taxon>Lingulidae</taxon>
        <taxon>Lingula</taxon>
    </lineage>
</organism>